<keyword evidence="3" id="KW-1185">Reference proteome</keyword>
<evidence type="ECO:0000313" key="3">
    <source>
        <dbReference type="Proteomes" id="UP001465976"/>
    </source>
</evidence>
<organism evidence="2 3">
    <name type="scientific">Marasmius crinis-equi</name>
    <dbReference type="NCBI Taxonomy" id="585013"/>
    <lineage>
        <taxon>Eukaryota</taxon>
        <taxon>Fungi</taxon>
        <taxon>Dikarya</taxon>
        <taxon>Basidiomycota</taxon>
        <taxon>Agaricomycotina</taxon>
        <taxon>Agaricomycetes</taxon>
        <taxon>Agaricomycetidae</taxon>
        <taxon>Agaricales</taxon>
        <taxon>Marasmiineae</taxon>
        <taxon>Marasmiaceae</taxon>
        <taxon>Marasmius</taxon>
    </lineage>
</organism>
<reference evidence="2 3" key="1">
    <citation type="submission" date="2024-02" db="EMBL/GenBank/DDBJ databases">
        <title>A draft genome for the cacao thread blight pathogen Marasmius crinis-equi.</title>
        <authorList>
            <person name="Cohen S.P."/>
            <person name="Baruah I.K."/>
            <person name="Amoako-Attah I."/>
            <person name="Bukari Y."/>
            <person name="Meinhardt L.W."/>
            <person name="Bailey B.A."/>
        </authorList>
    </citation>
    <scope>NUCLEOTIDE SEQUENCE [LARGE SCALE GENOMIC DNA]</scope>
    <source>
        <strain evidence="2 3">GH-76</strain>
    </source>
</reference>
<evidence type="ECO:0000256" key="1">
    <source>
        <dbReference type="SAM" id="MobiDB-lite"/>
    </source>
</evidence>
<comment type="caution">
    <text evidence="2">The sequence shown here is derived from an EMBL/GenBank/DDBJ whole genome shotgun (WGS) entry which is preliminary data.</text>
</comment>
<feature type="region of interest" description="Disordered" evidence="1">
    <location>
        <begin position="111"/>
        <end position="137"/>
    </location>
</feature>
<evidence type="ECO:0008006" key="4">
    <source>
        <dbReference type="Google" id="ProtNLM"/>
    </source>
</evidence>
<dbReference type="EMBL" id="JBAHYK010000663">
    <property type="protein sequence ID" value="KAL0572158.1"/>
    <property type="molecule type" value="Genomic_DNA"/>
</dbReference>
<accession>A0ABR3FAN4</accession>
<name>A0ABR3FAN4_9AGAR</name>
<proteinExistence type="predicted"/>
<gene>
    <name evidence="2" type="ORF">V5O48_009805</name>
</gene>
<protein>
    <recommendedName>
        <fullName evidence="4">Protein kinase domain-containing protein</fullName>
    </recommendedName>
</protein>
<dbReference type="Proteomes" id="UP001465976">
    <property type="component" value="Unassembled WGS sequence"/>
</dbReference>
<evidence type="ECO:0000313" key="2">
    <source>
        <dbReference type="EMBL" id="KAL0572158.1"/>
    </source>
</evidence>
<sequence length="523" mass="59398">MARESIGLLFIQELRSELRTRFKGKKLTAEALTFFKFKPQDTLDITEVARYGWTSRTFSDPNNWDTKFRKTSQGIVHVVVLVENRETEHVEDGDELLDEVHPLENLRFERALSSRRNSPSEGSKPREYAKTQADPDSAIYDGLRAPQERAPLTLSSPLPIFHPIFHNFIRNVNDPTLKPPPDFLQLVLDFMRDASKIRVTNQNCVEYVEKDGVTVAPCHVEFKRLSSEDGCDMTIQCCNSMRASLLDKTRKKLVLKCNCPTFMIAIGGAWMVVMGGAFTDRFITQKLTDMLWIAPNSTHDDLRIHKTAKVLFALKKALHELKEFYIQLPTDQIPEYNTAEPHPRNFPYPASYPKDGETVLFKALEKDEAQCVTYLAKEKESREEVVVKYVTTYGEDVHRFLADKGHAPALRYCGPLPASTTQQVGVPFGNIAKYPETTDSTVALAEEMQMVVMDFAVGRKEATGDVRTQLEEILNLLHEAGYVFGDLRRQNVMFKSSDGTPSNPSYHQTTTICLVRLTFKSID</sequence>